<evidence type="ECO:0000313" key="3">
    <source>
        <dbReference type="Proteomes" id="UP000340077"/>
    </source>
</evidence>
<accession>A0A5M3PX44</accession>
<proteinExistence type="predicted"/>
<dbReference type="Proteomes" id="UP000340077">
    <property type="component" value="Unassembled WGS sequence"/>
</dbReference>
<name>A0A5M3PX44_9GAMM</name>
<evidence type="ECO:0000313" key="1">
    <source>
        <dbReference type="EMBL" id="GBO83847.1"/>
    </source>
</evidence>
<keyword evidence="3" id="KW-1185">Reference proteome</keyword>
<dbReference type="EMBL" id="BGZI01000004">
    <property type="protein sequence ID" value="GBO87494.1"/>
    <property type="molecule type" value="Genomic_DNA"/>
</dbReference>
<dbReference type="Proteomes" id="UP000387223">
    <property type="component" value="Unassembled WGS sequence"/>
</dbReference>
<dbReference type="EMBL" id="BGZH01000001">
    <property type="protein sequence ID" value="GBO83847.1"/>
    <property type="molecule type" value="Genomic_DNA"/>
</dbReference>
<evidence type="ECO:0000313" key="2">
    <source>
        <dbReference type="EMBL" id="GBO87494.1"/>
    </source>
</evidence>
<reference evidence="3 4" key="1">
    <citation type="journal article" date="2019" name="J. Gen. Appl. Microbiol.">
        <title>Aerobic degradation of cis-dichloroethene by the marine bacterium Marinobacter salsuginis strain 5N-3.</title>
        <authorList>
            <person name="Inoue Y."/>
            <person name="Fukunaga Y."/>
            <person name="Katsumata H."/>
            <person name="Ohji S."/>
            <person name="Hosoyama A."/>
            <person name="Mori K."/>
            <person name="Ando K."/>
        </authorList>
    </citation>
    <scope>NUCLEOTIDE SEQUENCE [LARGE SCALE GENOMIC DNA]</scope>
    <source>
        <strain evidence="1 3">5N-3</strain>
        <strain evidence="2 4">NBRC 109114</strain>
    </source>
</reference>
<gene>
    <name evidence="1" type="ORF">MS5N3_12980</name>
    <name evidence="2" type="ORF">MSSD14B_11620</name>
</gene>
<protein>
    <submittedName>
        <fullName evidence="2">Uncharacterized protein</fullName>
    </submittedName>
</protein>
<comment type="caution">
    <text evidence="2">The sequence shown here is derived from an EMBL/GenBank/DDBJ whole genome shotgun (WGS) entry which is preliminary data.</text>
</comment>
<evidence type="ECO:0000313" key="4">
    <source>
        <dbReference type="Proteomes" id="UP000387223"/>
    </source>
</evidence>
<sequence length="127" mass="14355">MLEALFCDGLGTMACFKVRSDYTYHRFIEREITMTVPENGLTNHEVTVCLAGGAVLGPFNATWSKDSGGDVRELVREYDAFLQGEKQHRYKFHLHDTYTNTVHTLILNFEQVTGICDHVRLRSQGGG</sequence>
<dbReference type="AlphaFoldDB" id="A0A5M3PX44"/>
<organism evidence="2 4">
    <name type="scientific">Marinobacter salsuginis</name>
    <dbReference type="NCBI Taxonomy" id="418719"/>
    <lineage>
        <taxon>Bacteria</taxon>
        <taxon>Pseudomonadati</taxon>
        <taxon>Pseudomonadota</taxon>
        <taxon>Gammaproteobacteria</taxon>
        <taxon>Pseudomonadales</taxon>
        <taxon>Marinobacteraceae</taxon>
        <taxon>Marinobacter</taxon>
    </lineage>
</organism>